<dbReference type="Proteomes" id="UP000216429">
    <property type="component" value="Unassembled WGS sequence"/>
</dbReference>
<dbReference type="GO" id="GO:0016989">
    <property type="term" value="F:sigma factor antagonist activity"/>
    <property type="evidence" value="ECO:0007669"/>
    <property type="project" value="TreeGrafter"/>
</dbReference>
<dbReference type="RefSeq" id="WP_094814994.1">
    <property type="nucleotide sequence ID" value="NZ_NEVU01000003.1"/>
</dbReference>
<dbReference type="Pfam" id="PF04773">
    <property type="entry name" value="FecR"/>
    <property type="match status" value="1"/>
</dbReference>
<evidence type="ECO:0000313" key="4">
    <source>
        <dbReference type="Proteomes" id="UP000216429"/>
    </source>
</evidence>
<dbReference type="OrthoDB" id="1100567at2"/>
<sequence>MSAKHLDAALLEAAADWAIRMRYETPDEQARHEFSLWLAQSESHAQAWARAQAVMGSFAQLPGDLGREVLRLRGQRRRGLLRAVVAASVALPAGWVAWKQAPRWSATYGTGVGERRAWSLDDGSVLVLNTDSAVEQQFTFRQRRLRLIAGEILLTSGPAQPGRPLLVETAQGEVEALGTRFSVRQGQGSSQVAVFEQAVELRPRAAASRRLSAGQQATLLADGASDYQAVQPSAIAWEHGMLVVTDWPLGEVLSELSRYRRGVLRCEPRVAAMRVSGALSVADTDAALALLVRRLDLRIARLGPYWTTLGPRV</sequence>
<reference evidence="4" key="1">
    <citation type="submission" date="2017-05" db="EMBL/GenBank/DDBJ databases">
        <title>Complete and WGS of Bordetella genogroups.</title>
        <authorList>
            <person name="Spilker T."/>
            <person name="Lipuma J."/>
        </authorList>
    </citation>
    <scope>NUCLEOTIDE SEQUENCE [LARGE SCALE GENOMIC DNA]</scope>
    <source>
        <strain evidence="4">AU6712</strain>
    </source>
</reference>
<dbReference type="Gene3D" id="2.60.120.1440">
    <property type="match status" value="1"/>
</dbReference>
<evidence type="ECO:0000259" key="1">
    <source>
        <dbReference type="Pfam" id="PF04773"/>
    </source>
</evidence>
<organism evidence="3 4">
    <name type="scientific">Bordetella genomosp. 12</name>
    <dbReference type="NCBI Taxonomy" id="463035"/>
    <lineage>
        <taxon>Bacteria</taxon>
        <taxon>Pseudomonadati</taxon>
        <taxon>Pseudomonadota</taxon>
        <taxon>Betaproteobacteria</taxon>
        <taxon>Burkholderiales</taxon>
        <taxon>Alcaligenaceae</taxon>
        <taxon>Bordetella</taxon>
    </lineage>
</organism>
<dbReference type="InterPro" id="IPR012373">
    <property type="entry name" value="Ferrdict_sens_TM"/>
</dbReference>
<dbReference type="PANTHER" id="PTHR30273">
    <property type="entry name" value="PERIPLASMIC SIGNAL SENSOR AND SIGMA FACTOR ACTIVATOR FECR-RELATED"/>
    <property type="match status" value="1"/>
</dbReference>
<protein>
    <recommendedName>
        <fullName evidence="5">Iron dicitrate transport regulator FecR</fullName>
    </recommendedName>
</protein>
<gene>
    <name evidence="3" type="ORF">CAL22_16225</name>
</gene>
<dbReference type="Pfam" id="PF16220">
    <property type="entry name" value="DUF4880"/>
    <property type="match status" value="1"/>
</dbReference>
<feature type="domain" description="FecR N-terminal" evidence="2">
    <location>
        <begin position="12"/>
        <end position="54"/>
    </location>
</feature>
<evidence type="ECO:0008006" key="5">
    <source>
        <dbReference type="Google" id="ProtNLM"/>
    </source>
</evidence>
<dbReference type="PANTHER" id="PTHR30273:SF2">
    <property type="entry name" value="PROTEIN FECR"/>
    <property type="match status" value="1"/>
</dbReference>
<dbReference type="PIRSF" id="PIRSF018266">
    <property type="entry name" value="FecR"/>
    <property type="match status" value="1"/>
</dbReference>
<keyword evidence="4" id="KW-1185">Reference proteome</keyword>
<feature type="domain" description="FecR protein" evidence="1">
    <location>
        <begin position="107"/>
        <end position="200"/>
    </location>
</feature>
<dbReference type="AlphaFoldDB" id="A0A261VBB5"/>
<evidence type="ECO:0000313" key="3">
    <source>
        <dbReference type="EMBL" id="OZI71379.1"/>
    </source>
</evidence>
<accession>A0A261VBB5</accession>
<proteinExistence type="predicted"/>
<comment type="caution">
    <text evidence="3">The sequence shown here is derived from an EMBL/GenBank/DDBJ whole genome shotgun (WGS) entry which is preliminary data.</text>
</comment>
<name>A0A261VBB5_9BORD</name>
<evidence type="ECO:0000259" key="2">
    <source>
        <dbReference type="Pfam" id="PF16220"/>
    </source>
</evidence>
<dbReference type="InterPro" id="IPR006860">
    <property type="entry name" value="FecR"/>
</dbReference>
<dbReference type="InterPro" id="IPR032623">
    <property type="entry name" value="FecR_N"/>
</dbReference>
<dbReference type="EMBL" id="NEVU01000003">
    <property type="protein sequence ID" value="OZI71379.1"/>
    <property type="molecule type" value="Genomic_DNA"/>
</dbReference>